<evidence type="ECO:0000256" key="1">
    <source>
        <dbReference type="SAM" id="MobiDB-lite"/>
    </source>
</evidence>
<dbReference type="EMBL" id="CP098611">
    <property type="protein sequence ID" value="USR91212.1"/>
    <property type="molecule type" value="Genomic_DNA"/>
</dbReference>
<feature type="signal peptide" evidence="2">
    <location>
        <begin position="1"/>
        <end position="20"/>
    </location>
</feature>
<evidence type="ECO:0000313" key="4">
    <source>
        <dbReference type="Proteomes" id="UP001056708"/>
    </source>
</evidence>
<keyword evidence="2" id="KW-0732">Signal</keyword>
<feature type="chain" id="PRO_5046800522" description="Lipoprotein" evidence="2">
    <location>
        <begin position="21"/>
        <end position="174"/>
    </location>
</feature>
<dbReference type="Proteomes" id="UP001056708">
    <property type="component" value="Chromosome"/>
</dbReference>
<proteinExistence type="predicted"/>
<organism evidence="3 4">
    <name type="scientific">Phormidium yuhuli AB48</name>
    <dbReference type="NCBI Taxonomy" id="2940671"/>
    <lineage>
        <taxon>Bacteria</taxon>
        <taxon>Bacillati</taxon>
        <taxon>Cyanobacteriota</taxon>
        <taxon>Cyanophyceae</taxon>
        <taxon>Oscillatoriophycideae</taxon>
        <taxon>Oscillatoriales</taxon>
        <taxon>Oscillatoriaceae</taxon>
        <taxon>Phormidium</taxon>
        <taxon>Phormidium yuhuli</taxon>
    </lineage>
</organism>
<reference evidence="3" key="1">
    <citation type="submission" date="2022-06" db="EMBL/GenBank/DDBJ databases">
        <title>Genome sequence of Phormidium yuhuli AB48 isolated from an industrial photobioreactor environment.</title>
        <authorList>
            <person name="Qiu Y."/>
            <person name="Noonan A.J.C."/>
            <person name="Dofher K."/>
            <person name="Koch M."/>
            <person name="Kieft B."/>
            <person name="Lin X."/>
            <person name="Ziels R.M."/>
            <person name="Hallam S.J."/>
        </authorList>
    </citation>
    <scope>NUCLEOTIDE SEQUENCE</scope>
    <source>
        <strain evidence="3">AB48</strain>
    </source>
</reference>
<feature type="region of interest" description="Disordered" evidence="1">
    <location>
        <begin position="27"/>
        <end position="50"/>
    </location>
</feature>
<keyword evidence="4" id="KW-1185">Reference proteome</keyword>
<evidence type="ECO:0008006" key="5">
    <source>
        <dbReference type="Google" id="ProtNLM"/>
    </source>
</evidence>
<accession>A0ABY5APS1</accession>
<sequence length="174" mass="19551">MMVKHWAVVALLAVSQLACNQVQDIAQDPTPETPVNATEAESDAAEDGIRGDRSEYREMDLSQFIEGNQLDQMEDQLNPRSLMGLILSRPVSLEGRAEETVMIDYGGPPPSDTAVIKHTMMGLPDDSVNSMRYRIEMTWDPQRPDQNWEVVWVGQQFRCQQGRGPQEWGSEGCI</sequence>
<protein>
    <recommendedName>
        <fullName evidence="5">Lipoprotein</fullName>
    </recommendedName>
</protein>
<dbReference type="RefSeq" id="WP_252663242.1">
    <property type="nucleotide sequence ID" value="NZ_CP098611.1"/>
</dbReference>
<gene>
    <name evidence="3" type="ORF">NEA10_00260</name>
</gene>
<evidence type="ECO:0000313" key="3">
    <source>
        <dbReference type="EMBL" id="USR91212.1"/>
    </source>
</evidence>
<name>A0ABY5APS1_9CYAN</name>
<evidence type="ECO:0000256" key="2">
    <source>
        <dbReference type="SAM" id="SignalP"/>
    </source>
</evidence>